<comment type="caution">
    <text evidence="1">The sequence shown here is derived from an EMBL/GenBank/DDBJ whole genome shotgun (WGS) entry which is preliminary data.</text>
</comment>
<name>A0A4Y2IFS1_ARAVE</name>
<dbReference type="Proteomes" id="UP000499080">
    <property type="component" value="Unassembled WGS sequence"/>
</dbReference>
<protein>
    <submittedName>
        <fullName evidence="1">Uncharacterized protein</fullName>
    </submittedName>
</protein>
<evidence type="ECO:0000313" key="2">
    <source>
        <dbReference type="Proteomes" id="UP000499080"/>
    </source>
</evidence>
<proteinExistence type="predicted"/>
<organism evidence="1 2">
    <name type="scientific">Araneus ventricosus</name>
    <name type="common">Orbweaver spider</name>
    <name type="synonym">Epeira ventricosa</name>
    <dbReference type="NCBI Taxonomy" id="182803"/>
    <lineage>
        <taxon>Eukaryota</taxon>
        <taxon>Metazoa</taxon>
        <taxon>Ecdysozoa</taxon>
        <taxon>Arthropoda</taxon>
        <taxon>Chelicerata</taxon>
        <taxon>Arachnida</taxon>
        <taxon>Araneae</taxon>
        <taxon>Araneomorphae</taxon>
        <taxon>Entelegynae</taxon>
        <taxon>Araneoidea</taxon>
        <taxon>Araneidae</taxon>
        <taxon>Araneus</taxon>
    </lineage>
</organism>
<dbReference type="Pfam" id="PF01359">
    <property type="entry name" value="Transposase_1"/>
    <property type="match status" value="1"/>
</dbReference>
<dbReference type="InterPro" id="IPR001888">
    <property type="entry name" value="Transposase_1"/>
</dbReference>
<reference evidence="1 2" key="1">
    <citation type="journal article" date="2019" name="Sci. Rep.">
        <title>Orb-weaving spider Araneus ventricosus genome elucidates the spidroin gene catalogue.</title>
        <authorList>
            <person name="Kono N."/>
            <person name="Nakamura H."/>
            <person name="Ohtoshi R."/>
            <person name="Moran D.A.P."/>
            <person name="Shinohara A."/>
            <person name="Yoshida Y."/>
            <person name="Fujiwara M."/>
            <person name="Mori M."/>
            <person name="Tomita M."/>
            <person name="Arakawa K."/>
        </authorList>
    </citation>
    <scope>NUCLEOTIDE SEQUENCE [LARGE SCALE GENOMIC DNA]</scope>
</reference>
<keyword evidence="2" id="KW-1185">Reference proteome</keyword>
<evidence type="ECO:0000313" key="1">
    <source>
        <dbReference type="EMBL" id="GBM76515.1"/>
    </source>
</evidence>
<gene>
    <name evidence="1" type="ORF">AVEN_102298_1</name>
</gene>
<sequence>MHHAARVGQRGNTKTLFKHKVASTKDNGHRWWLSKGIIHYNFLKSVETFTDEKYAKKLTKCIKNCDIYTQQWSIEKDKFFFKTIPIACLTDHLEEVG</sequence>
<accession>A0A4Y2IFS1</accession>
<dbReference type="EMBL" id="BGPR01002627">
    <property type="protein sequence ID" value="GBM76515.1"/>
    <property type="molecule type" value="Genomic_DNA"/>
</dbReference>
<dbReference type="AlphaFoldDB" id="A0A4Y2IFS1"/>